<dbReference type="InterPro" id="IPR027417">
    <property type="entry name" value="P-loop_NTPase"/>
</dbReference>
<dbReference type="InterPro" id="IPR056693">
    <property type="entry name" value="DUF7791"/>
</dbReference>
<evidence type="ECO:0000313" key="6">
    <source>
        <dbReference type="Proteomes" id="UP000799764"/>
    </source>
</evidence>
<proteinExistence type="predicted"/>
<name>A0A9P4P838_9PLEO</name>
<dbReference type="SUPFAM" id="SSF52540">
    <property type="entry name" value="P-loop containing nucleoside triphosphate hydrolases"/>
    <property type="match status" value="1"/>
</dbReference>
<dbReference type="InterPro" id="IPR056884">
    <property type="entry name" value="NPHP3-like_N"/>
</dbReference>
<dbReference type="EMBL" id="MU001512">
    <property type="protein sequence ID" value="KAF2438438.1"/>
    <property type="molecule type" value="Genomic_DNA"/>
</dbReference>
<protein>
    <recommendedName>
        <fullName evidence="7">NACHT domain-containing protein</fullName>
    </recommendedName>
</protein>
<dbReference type="Proteomes" id="UP000799764">
    <property type="component" value="Unassembled WGS sequence"/>
</dbReference>
<reference evidence="5" key="1">
    <citation type="journal article" date="2020" name="Stud. Mycol.">
        <title>101 Dothideomycetes genomes: a test case for predicting lifestyles and emergence of pathogens.</title>
        <authorList>
            <person name="Haridas S."/>
            <person name="Albert R."/>
            <person name="Binder M."/>
            <person name="Bloem J."/>
            <person name="Labutti K."/>
            <person name="Salamov A."/>
            <person name="Andreopoulos B."/>
            <person name="Baker S."/>
            <person name="Barry K."/>
            <person name="Bills G."/>
            <person name="Bluhm B."/>
            <person name="Cannon C."/>
            <person name="Castanera R."/>
            <person name="Culley D."/>
            <person name="Daum C."/>
            <person name="Ezra D."/>
            <person name="Gonzalez J."/>
            <person name="Henrissat B."/>
            <person name="Kuo A."/>
            <person name="Liang C."/>
            <person name="Lipzen A."/>
            <person name="Lutzoni F."/>
            <person name="Magnuson J."/>
            <person name="Mondo S."/>
            <person name="Nolan M."/>
            <person name="Ohm R."/>
            <person name="Pangilinan J."/>
            <person name="Park H.-J."/>
            <person name="Ramirez L."/>
            <person name="Alfaro M."/>
            <person name="Sun H."/>
            <person name="Tritt A."/>
            <person name="Yoshinaga Y."/>
            <person name="Zwiers L.-H."/>
            <person name="Turgeon B."/>
            <person name="Goodwin S."/>
            <person name="Spatafora J."/>
            <person name="Crous P."/>
            <person name="Grigoriev I."/>
        </authorList>
    </citation>
    <scope>NUCLEOTIDE SEQUENCE</scope>
    <source>
        <strain evidence="5">CBS 690.94</strain>
    </source>
</reference>
<evidence type="ECO:0000256" key="2">
    <source>
        <dbReference type="SAM" id="MobiDB-lite"/>
    </source>
</evidence>
<feature type="domain" description="Nephrocystin 3-like N-terminal" evidence="3">
    <location>
        <begin position="283"/>
        <end position="448"/>
    </location>
</feature>
<feature type="domain" description="DUF7791" evidence="4">
    <location>
        <begin position="558"/>
        <end position="724"/>
    </location>
</feature>
<keyword evidence="6" id="KW-1185">Reference proteome</keyword>
<dbReference type="Gene3D" id="1.25.40.20">
    <property type="entry name" value="Ankyrin repeat-containing domain"/>
    <property type="match status" value="1"/>
</dbReference>
<dbReference type="Pfam" id="PF25053">
    <property type="entry name" value="DUF7791"/>
    <property type="match status" value="1"/>
</dbReference>
<dbReference type="InterPro" id="IPR036770">
    <property type="entry name" value="Ankyrin_rpt-contain_sf"/>
</dbReference>
<feature type="compositionally biased region" description="Polar residues" evidence="2">
    <location>
        <begin position="983"/>
        <end position="993"/>
    </location>
</feature>
<dbReference type="PANTHER" id="PTHR10039:SF5">
    <property type="entry name" value="NACHT DOMAIN-CONTAINING PROTEIN"/>
    <property type="match status" value="1"/>
</dbReference>
<evidence type="ECO:0000313" key="5">
    <source>
        <dbReference type="EMBL" id="KAF2438438.1"/>
    </source>
</evidence>
<sequence>MDPATAFALAASILQVVDFSKNLLSTGYQLYQDGSTISNSDFMLVADDLSSLNDKIKTFARPNLSVSGPLAIENQALENLASELQKVADELTLTLHRIRLKEEKTVFRSFRQAIVTMWNKKKIDGTIQRMDSIREEVQFHLIVSMVDKVDRVDVKADASIQSLDNATKSIVESIFQGNIDLSAILATQTSKSMEREDAREAAAVERHNDISAKIDQLTQYSGVNLGHPDNSRKQREKAVLRQIKHSLDFPRQEDRYDTIKTAHKATFEWSFQDSHEAQALWNNFNVWLHSKSSLYWMSGKAGSGKSTLMKFIAQDNLFKAAMKLWAGELPLIIASYYFWNPGDTLQKSQEGLLRTVLLKVLEQRPSLAPLLFPEHYKLGINWTGVPTFHQLRRAFERLVVQTDGMVNIVLVVDGLDEFEPTDASYTDLADMFIAAARSPNFKVLLSSRPLSAFEASFADYPKLRLHELTKPDIETFVNDRLRRHSRIIDLSEDDADGAEALISEIVSASSGVFFWVKLVVDLLLEGFQNFDTLEDLRHKLKTVPRDLDDLFTRMLRHIPEEYKVQSSKIFQILRCNDDADQHLADRNRPGRCEMTASVLYFAEFELEKILKAEISPISPKEQENFIKEVEGRLRSRCAGLVELSRDSTDDDKKQNDPVIALMKHKLDPVRKDRQVQYLHRSVADWAQKKHIWDEISAHTAYTFFEPTVSILQALVMKLKCLTARKGYRDRFLILPWELVNACMTFAKQAEYSTGQGQVAILNELNRVMERHADMTRKMYRPSEYSLQLPWGWSSWCDSVQESYKRPTRWHDDFLAFTIRHGLSLYVQNTVEAYGVTLPNKKGRPYLDYACNPGLIDGLQSKGTQQAIVKILLEHGADPNENFDGSSPWHNSLCYPLVLGTQEASNPWLDIIKLLVHHGADPGMHVFKTRVDNEQNSLIHGIMFDGSASGAIRHYVENGVWTIAEQRAELLDYAQKLEKLSARAQQSTVETGNATDGAKLRGVRGKRTKEKASKDKSVKRSVRRALRDILKW</sequence>
<evidence type="ECO:0008006" key="7">
    <source>
        <dbReference type="Google" id="ProtNLM"/>
    </source>
</evidence>
<gene>
    <name evidence="5" type="ORF">P171DRAFT_423642</name>
</gene>
<evidence type="ECO:0000259" key="3">
    <source>
        <dbReference type="Pfam" id="PF24883"/>
    </source>
</evidence>
<dbReference type="Pfam" id="PF24883">
    <property type="entry name" value="NPHP3_N"/>
    <property type="match status" value="1"/>
</dbReference>
<feature type="region of interest" description="Disordered" evidence="2">
    <location>
        <begin position="983"/>
        <end position="1017"/>
    </location>
</feature>
<dbReference type="PANTHER" id="PTHR10039">
    <property type="entry name" value="AMELOGENIN"/>
    <property type="match status" value="1"/>
</dbReference>
<comment type="caution">
    <text evidence="5">The sequence shown here is derived from an EMBL/GenBank/DDBJ whole genome shotgun (WGS) entry which is preliminary data.</text>
</comment>
<evidence type="ECO:0000256" key="1">
    <source>
        <dbReference type="ARBA" id="ARBA00022737"/>
    </source>
</evidence>
<organism evidence="5 6">
    <name type="scientific">Karstenula rhodostoma CBS 690.94</name>
    <dbReference type="NCBI Taxonomy" id="1392251"/>
    <lineage>
        <taxon>Eukaryota</taxon>
        <taxon>Fungi</taxon>
        <taxon>Dikarya</taxon>
        <taxon>Ascomycota</taxon>
        <taxon>Pezizomycotina</taxon>
        <taxon>Dothideomycetes</taxon>
        <taxon>Pleosporomycetidae</taxon>
        <taxon>Pleosporales</taxon>
        <taxon>Massarineae</taxon>
        <taxon>Didymosphaeriaceae</taxon>
        <taxon>Karstenula</taxon>
    </lineage>
</organism>
<dbReference type="OrthoDB" id="443402at2759"/>
<dbReference type="Gene3D" id="3.40.50.300">
    <property type="entry name" value="P-loop containing nucleotide triphosphate hydrolases"/>
    <property type="match status" value="1"/>
</dbReference>
<accession>A0A9P4P838</accession>
<keyword evidence="1" id="KW-0677">Repeat</keyword>
<dbReference type="SUPFAM" id="SSF48403">
    <property type="entry name" value="Ankyrin repeat"/>
    <property type="match status" value="1"/>
</dbReference>
<evidence type="ECO:0000259" key="4">
    <source>
        <dbReference type="Pfam" id="PF25053"/>
    </source>
</evidence>
<dbReference type="AlphaFoldDB" id="A0A9P4P838"/>